<comment type="caution">
    <text evidence="2">The sequence shown here is derived from an EMBL/GenBank/DDBJ whole genome shotgun (WGS) entry which is preliminary data.</text>
</comment>
<accession>A0ABV5J8M9</accession>
<keyword evidence="1" id="KW-0732">Signal</keyword>
<sequence length="163" mass="17442">MKAMNLFQTIIFSFFLFLFSSCGGGEESEPEPKKTQEEIATEKLTGESSSTTWVVTGDGSVTHKGSNVTSEYADFSLTLSAISSNRTYTTTNGGYLFDESGSWSFSGDGYGKIMLTGGSPAAGKEMSFSGAAGTLILEFNVPAPEEARVNALAGDYRFELKKE</sequence>
<dbReference type="EMBL" id="JBHMEW010000065">
    <property type="protein sequence ID" value="MFB9213026.1"/>
    <property type="molecule type" value="Genomic_DNA"/>
</dbReference>
<evidence type="ECO:0000313" key="3">
    <source>
        <dbReference type="Proteomes" id="UP001589654"/>
    </source>
</evidence>
<evidence type="ECO:0000256" key="1">
    <source>
        <dbReference type="SAM" id="SignalP"/>
    </source>
</evidence>
<gene>
    <name evidence="2" type="ORF">ACFFUR_14515</name>
</gene>
<reference evidence="2 3" key="1">
    <citation type="submission" date="2024-09" db="EMBL/GenBank/DDBJ databases">
        <authorList>
            <person name="Sun Q."/>
            <person name="Mori K."/>
        </authorList>
    </citation>
    <scope>NUCLEOTIDE SEQUENCE [LARGE SCALE GENOMIC DNA]</scope>
    <source>
        <strain evidence="2 3">CECT 7682</strain>
    </source>
</reference>
<dbReference type="RefSeq" id="WP_290248357.1">
    <property type="nucleotide sequence ID" value="NZ_JAUFQT010000001.1"/>
</dbReference>
<evidence type="ECO:0008006" key="4">
    <source>
        <dbReference type="Google" id="ProtNLM"/>
    </source>
</evidence>
<proteinExistence type="predicted"/>
<dbReference type="PROSITE" id="PS51257">
    <property type="entry name" value="PROKAR_LIPOPROTEIN"/>
    <property type="match status" value="1"/>
</dbReference>
<feature type="chain" id="PRO_5046751226" description="Lipocalin-like domain-containing protein" evidence="1">
    <location>
        <begin position="25"/>
        <end position="163"/>
    </location>
</feature>
<organism evidence="2 3">
    <name type="scientific">Echinicola jeungdonensis</name>
    <dbReference type="NCBI Taxonomy" id="709343"/>
    <lineage>
        <taxon>Bacteria</taxon>
        <taxon>Pseudomonadati</taxon>
        <taxon>Bacteroidota</taxon>
        <taxon>Cytophagia</taxon>
        <taxon>Cytophagales</taxon>
        <taxon>Cyclobacteriaceae</taxon>
        <taxon>Echinicola</taxon>
    </lineage>
</organism>
<keyword evidence="3" id="KW-1185">Reference proteome</keyword>
<name>A0ABV5J8M9_9BACT</name>
<feature type="signal peptide" evidence="1">
    <location>
        <begin position="1"/>
        <end position="24"/>
    </location>
</feature>
<dbReference type="Proteomes" id="UP001589654">
    <property type="component" value="Unassembled WGS sequence"/>
</dbReference>
<protein>
    <recommendedName>
        <fullName evidence="4">Lipocalin-like domain-containing protein</fullName>
    </recommendedName>
</protein>
<evidence type="ECO:0000313" key="2">
    <source>
        <dbReference type="EMBL" id="MFB9213026.1"/>
    </source>
</evidence>